<keyword evidence="1" id="KW-0812">Transmembrane</keyword>
<gene>
    <name evidence="3" type="ORF">P0Y53_20865</name>
</gene>
<dbReference type="Proteomes" id="UP001220610">
    <property type="component" value="Chromosome"/>
</dbReference>
<dbReference type="Pfam" id="PF13424">
    <property type="entry name" value="TPR_12"/>
    <property type="match status" value="1"/>
</dbReference>
<feature type="transmembrane region" description="Helical" evidence="1">
    <location>
        <begin position="1077"/>
        <end position="1096"/>
    </location>
</feature>
<keyword evidence="1" id="KW-0472">Membrane</keyword>
<dbReference type="Pfam" id="PF12770">
    <property type="entry name" value="CHAT"/>
    <property type="match status" value="1"/>
</dbReference>
<reference evidence="3" key="1">
    <citation type="submission" date="2023-03" db="EMBL/GenBank/DDBJ databases">
        <title>Andean soil-derived lignocellulolytic bacterial consortium as a source of novel taxa and putative plastic-active enzymes.</title>
        <authorList>
            <person name="Diaz-Garcia L."/>
            <person name="Chuvochina M."/>
            <person name="Feuerriegel G."/>
            <person name="Bunk B."/>
            <person name="Sproer C."/>
            <person name="Streit W.R."/>
            <person name="Rodriguez L.M."/>
            <person name="Overmann J."/>
            <person name="Jimenez D.J."/>
        </authorList>
    </citation>
    <scope>NUCLEOTIDE SEQUENCE</scope>
    <source>
        <strain evidence="3">MAG 7</strain>
    </source>
</reference>
<dbReference type="InterPro" id="IPR019734">
    <property type="entry name" value="TPR_rpt"/>
</dbReference>
<dbReference type="PANTHER" id="PTHR10098">
    <property type="entry name" value="RAPSYN-RELATED"/>
    <property type="match status" value="1"/>
</dbReference>
<dbReference type="Gene3D" id="1.25.40.10">
    <property type="entry name" value="Tetratricopeptide repeat domain"/>
    <property type="match status" value="2"/>
</dbReference>
<evidence type="ECO:0000259" key="2">
    <source>
        <dbReference type="Pfam" id="PF12770"/>
    </source>
</evidence>
<sequence length="1106" mass="124382">MTVNNYTDIISPLAFQPLWATRLVPVRKTMAFTLLTLFVLCCTQPVWAKQVSSKNAIHQALQNKQPAEADRLLRQKLTAFTQARQPDSLSDYLALAGETEMALANFDKATQRINALLQTILSLKPRPLSVVQAYKSAASYYSEGGWAKPAYDYNLKARESLLKLAPNEKAELASIERNLGECARRLADMALARKHFIAAIALMGTIQQPKPEDLYFSYNAMGTMAYYESNTDSAEHYFTLALSAIDKMPAIPLNRFYRKGLLYNNLVGVYGIQGRPTDGIKAMESCISLMRSFLAIKEPAPQRPSALAMQFEAIDNLAGIYKELGNLSKTRSLLEYSFAQKQAQLPPGSTGIFISQILLGQCYYALREYDKAIDFLNKGREGIRAAGGDYLFWHADACYGLALVYDKAGNRSLALHHYQQADSLYYSSFQGSYDNIYLEFIRNYALFLAESKQPKAAIRQAQRSYGYVLKNENETSMIPFYQLLNLSAIYYECGQFKEAAAMGNKALSEVDRHIRRGHTLMDSVGKEVWKPRALLLRVKASYALLAKKDEATLQQLLSAMQEALDILDRRKRIVSDASDLNLILADHDDLLAFTKQLTLELYELSGKNSYMDQLIDLHESGLYTRLRSRLDKQADLQFHAVPRAVRQKEQQLQDAVQAALSAEKGAGIQQYLSASKALDNYRDQLSKEYPRYYAMRYARLFHSVKQVQQQIPEQTTVVRYFFTANKLLALVADRQQQTIIPLDGSNLEQQLQQLQQQWMDPRRTGEILHQLYNQLWAPLEKSVKNKKLLIIPDGVLYALSFESLCSKKISTFTELAAHSLLAKHPIAYQYSLFLVAPSPPAQLPPANFVAFAPGFSDAAKASYVAAVNDSLQLDNTYLSLLPLPFSYTLARKMVSDFGGEAYTDHLSTEASFKQYAGHHKIIHIGTHAESNNQYPEYSRLIFSKEMPEQGEDNSLFLYELYNCDMRSNLTVLTACESGRPGYQDGEGMVSLAHAFNYAGSESILTALWKIDEQASALITETFYNNLRKGMSKDEALQQAKLAYLATANGRMLAPQYWAGLVIMGDTHPIVLGRTIGWPYWVAALLLLLAAIGYGVMKKRKNEAIVS</sequence>
<dbReference type="AlphaFoldDB" id="A0AAJ5WSM9"/>
<dbReference type="EMBL" id="CP119311">
    <property type="protein sequence ID" value="WEK34948.1"/>
    <property type="molecule type" value="Genomic_DNA"/>
</dbReference>
<dbReference type="PANTHER" id="PTHR10098:SF108">
    <property type="entry name" value="TETRATRICOPEPTIDE REPEAT PROTEIN 28"/>
    <property type="match status" value="1"/>
</dbReference>
<dbReference type="InterPro" id="IPR024983">
    <property type="entry name" value="CHAT_dom"/>
</dbReference>
<accession>A0AAJ5WSM9</accession>
<name>A0AAJ5WSM9_9BACT</name>
<dbReference type="SMART" id="SM00028">
    <property type="entry name" value="TPR"/>
    <property type="match status" value="5"/>
</dbReference>
<proteinExistence type="predicted"/>
<dbReference type="InterPro" id="IPR011990">
    <property type="entry name" value="TPR-like_helical_dom_sf"/>
</dbReference>
<protein>
    <submittedName>
        <fullName evidence="3">CHAT domain-containing protein</fullName>
    </submittedName>
</protein>
<evidence type="ECO:0000313" key="3">
    <source>
        <dbReference type="EMBL" id="WEK34948.1"/>
    </source>
</evidence>
<dbReference type="SUPFAM" id="SSF48452">
    <property type="entry name" value="TPR-like"/>
    <property type="match status" value="2"/>
</dbReference>
<keyword evidence="1" id="KW-1133">Transmembrane helix</keyword>
<evidence type="ECO:0000313" key="4">
    <source>
        <dbReference type="Proteomes" id="UP001220610"/>
    </source>
</evidence>
<organism evidence="3 4">
    <name type="scientific">Candidatus Pseudobacter hemicellulosilyticus</name>
    <dbReference type="NCBI Taxonomy" id="3121375"/>
    <lineage>
        <taxon>Bacteria</taxon>
        <taxon>Pseudomonadati</taxon>
        <taxon>Bacteroidota</taxon>
        <taxon>Chitinophagia</taxon>
        <taxon>Chitinophagales</taxon>
        <taxon>Chitinophagaceae</taxon>
        <taxon>Pseudobacter</taxon>
    </lineage>
</organism>
<evidence type="ECO:0000256" key="1">
    <source>
        <dbReference type="SAM" id="Phobius"/>
    </source>
</evidence>
<feature type="domain" description="CHAT" evidence="2">
    <location>
        <begin position="767"/>
        <end position="1065"/>
    </location>
</feature>